<reference evidence="1" key="1">
    <citation type="submission" date="2021-05" db="EMBL/GenBank/DDBJ databases">
        <authorList>
            <person name="Scholz U."/>
            <person name="Mascher M."/>
            <person name="Fiebig A."/>
        </authorList>
    </citation>
    <scope>NUCLEOTIDE SEQUENCE [LARGE SCALE GENOMIC DNA]</scope>
</reference>
<name>A0ACD5YSH2_AVESA</name>
<keyword evidence="2" id="KW-1185">Reference proteome</keyword>
<dbReference type="Proteomes" id="UP001732700">
    <property type="component" value="Chromosome 6A"/>
</dbReference>
<organism evidence="1 2">
    <name type="scientific">Avena sativa</name>
    <name type="common">Oat</name>
    <dbReference type="NCBI Taxonomy" id="4498"/>
    <lineage>
        <taxon>Eukaryota</taxon>
        <taxon>Viridiplantae</taxon>
        <taxon>Streptophyta</taxon>
        <taxon>Embryophyta</taxon>
        <taxon>Tracheophyta</taxon>
        <taxon>Spermatophyta</taxon>
        <taxon>Magnoliopsida</taxon>
        <taxon>Liliopsida</taxon>
        <taxon>Poales</taxon>
        <taxon>Poaceae</taxon>
        <taxon>BOP clade</taxon>
        <taxon>Pooideae</taxon>
        <taxon>Poodae</taxon>
        <taxon>Poeae</taxon>
        <taxon>Poeae Chloroplast Group 1 (Aveneae type)</taxon>
        <taxon>Aveninae</taxon>
        <taxon>Avena</taxon>
    </lineage>
</organism>
<reference evidence="1" key="2">
    <citation type="submission" date="2025-09" db="UniProtKB">
        <authorList>
            <consortium name="EnsemblPlants"/>
        </authorList>
    </citation>
    <scope>IDENTIFICATION</scope>
</reference>
<accession>A0ACD5YSH2</accession>
<evidence type="ECO:0000313" key="2">
    <source>
        <dbReference type="Proteomes" id="UP001732700"/>
    </source>
</evidence>
<sequence>MAARPRRSTHHRALLRHHNHHHHHLLLIPPLLLLLFLIPPLSAILFRRANSLGRRCMSLAAGHTSLAGYRLSFSIVTLSDESSSGRGVRERSFRGMLNATAGNRRAYAALHGYGLAVLPPQAVDPSRPPAWSKVLALRALLHRHHWLFWNDADTLVTNPDIALEMILFSVIGHSDFHTSPDLILTEDANGVNAGLFFIRRSKWSERFLDIWWNHTSFVQFGSTKSGDNTALKHIIDHLSPEEMQAHVRIAKMQCLFNSYPWKATWKSVHRMIFHPSTTWKGVYSDGDFMVHFAGLDDKRGWTSRILKEIGTP</sequence>
<evidence type="ECO:0000313" key="1">
    <source>
        <dbReference type="EnsemblPlants" id="AVESA.00010b.r2.6AG1059990.2.CDS"/>
    </source>
</evidence>
<protein>
    <submittedName>
        <fullName evidence="1">Uncharacterized protein</fullName>
    </submittedName>
</protein>
<dbReference type="EnsemblPlants" id="AVESA.00010b.r2.6AG1059990.2">
    <property type="protein sequence ID" value="AVESA.00010b.r2.6AG1059990.2.CDS"/>
    <property type="gene ID" value="AVESA.00010b.r2.6AG1059990"/>
</dbReference>
<proteinExistence type="predicted"/>